<dbReference type="RefSeq" id="WP_166396894.1">
    <property type="nucleotide sequence ID" value="NZ_CP045121.1"/>
</dbReference>
<name>A0A6G8PYC6_9ACTN</name>
<feature type="compositionally biased region" description="Low complexity" evidence="1">
    <location>
        <begin position="59"/>
        <end position="84"/>
    </location>
</feature>
<evidence type="ECO:0000256" key="1">
    <source>
        <dbReference type="SAM" id="MobiDB-lite"/>
    </source>
</evidence>
<feature type="compositionally biased region" description="Gly residues" evidence="1">
    <location>
        <begin position="42"/>
        <end position="58"/>
    </location>
</feature>
<gene>
    <name evidence="2" type="ORF">GBA65_12670</name>
</gene>
<evidence type="ECO:0000313" key="3">
    <source>
        <dbReference type="Proteomes" id="UP000502706"/>
    </source>
</evidence>
<sequence length="434" mass="44865">MSGQERRFRRRNHAGRLFASVGGGALLLAALLFVFVGCGGSGQEGSGQQGSEGGGSGEEGSTQASAGGATSGATSGTTGGTTNAMGGGTTGGTTAPAGGETTAGTSGGSAGANASQPFTAIAPPPGATPLTEAPGPPEPQGTQPETTAVDQYGNPVSPIAARTVPLGQTLVAGAEDPSNGPLKNNRLVAYYGNPLSGYMGVLGETDPQAMMANLEEQTAEYSRLDPERPAVPTIELIASTASREPGASGLYINNLPTELIEQYAQLAEENGALLLLDVQLGLATIEEEIELLRPFLERPYVHLAIDTEYSVEPGQIPGVDLGNVDGTEIAPAIQTLDAIVRENNLPDKMLLVHQFETGIVTNKQLIQPTENVEVVLHADGFGGPEAKLTKYDILVRDEATQYGGFKLFYRQDAPLLSPQQVLQLDPAPAVVTYQ</sequence>
<dbReference type="EMBL" id="CP045121">
    <property type="protein sequence ID" value="QIN79232.1"/>
    <property type="molecule type" value="Genomic_DNA"/>
</dbReference>
<accession>A0A6G8PYC6</accession>
<protein>
    <recommendedName>
        <fullName evidence="4">Lipoprotein</fullName>
    </recommendedName>
</protein>
<reference evidence="2 3" key="1">
    <citation type="submission" date="2019-10" db="EMBL/GenBank/DDBJ databases">
        <title>Rubrobacter sp nov SCSIO 52915 isolated from a deep-sea sediment in the South China Sea.</title>
        <authorList>
            <person name="Chen R.W."/>
        </authorList>
    </citation>
    <scope>NUCLEOTIDE SEQUENCE [LARGE SCALE GENOMIC DNA]</scope>
    <source>
        <strain evidence="2 3">SCSIO 52915</strain>
    </source>
</reference>
<organism evidence="2 3">
    <name type="scientific">Rubrobacter marinus</name>
    <dbReference type="NCBI Taxonomy" id="2653852"/>
    <lineage>
        <taxon>Bacteria</taxon>
        <taxon>Bacillati</taxon>
        <taxon>Actinomycetota</taxon>
        <taxon>Rubrobacteria</taxon>
        <taxon>Rubrobacterales</taxon>
        <taxon>Rubrobacteraceae</taxon>
        <taxon>Rubrobacter</taxon>
    </lineage>
</organism>
<evidence type="ECO:0008006" key="4">
    <source>
        <dbReference type="Google" id="ProtNLM"/>
    </source>
</evidence>
<dbReference type="KEGG" id="rmar:GBA65_12670"/>
<keyword evidence="3" id="KW-1185">Reference proteome</keyword>
<dbReference type="Proteomes" id="UP000502706">
    <property type="component" value="Chromosome"/>
</dbReference>
<feature type="region of interest" description="Disordered" evidence="1">
    <location>
        <begin position="42"/>
        <end position="155"/>
    </location>
</feature>
<evidence type="ECO:0000313" key="2">
    <source>
        <dbReference type="EMBL" id="QIN79232.1"/>
    </source>
</evidence>
<proteinExistence type="predicted"/>
<dbReference type="AlphaFoldDB" id="A0A6G8PYC6"/>
<feature type="compositionally biased region" description="Low complexity" evidence="1">
    <location>
        <begin position="92"/>
        <end position="104"/>
    </location>
</feature>